<keyword evidence="3" id="KW-1185">Reference proteome</keyword>
<dbReference type="Gene3D" id="3.40.50.1240">
    <property type="entry name" value="Phosphoglycerate mutase-like"/>
    <property type="match status" value="1"/>
</dbReference>
<dbReference type="CDD" id="cd07040">
    <property type="entry name" value="HP"/>
    <property type="match status" value="1"/>
</dbReference>
<evidence type="ECO:0000313" key="3">
    <source>
        <dbReference type="Proteomes" id="UP000324974"/>
    </source>
</evidence>
<dbReference type="PROSITE" id="PS51257">
    <property type="entry name" value="PROKAR_LIPOPROTEIN"/>
    <property type="match status" value="1"/>
</dbReference>
<name>A0A5C1AEW5_9BACT</name>
<proteinExistence type="predicted"/>
<keyword evidence="1" id="KW-0732">Signal</keyword>
<dbReference type="Proteomes" id="UP000324974">
    <property type="component" value="Chromosome"/>
</dbReference>
<dbReference type="EMBL" id="CP042425">
    <property type="protein sequence ID" value="QEL15664.1"/>
    <property type="molecule type" value="Genomic_DNA"/>
</dbReference>
<protein>
    <submittedName>
        <fullName evidence="2">Histidine phosphatase family protein</fullName>
    </submittedName>
</protein>
<dbReference type="InterPro" id="IPR029033">
    <property type="entry name" value="His_PPase_superfam"/>
</dbReference>
<accession>A0A5C1AEW5</accession>
<dbReference type="KEGG" id="lrs:PX52LOC_02599"/>
<gene>
    <name evidence="2" type="ORF">PX52LOC_02599</name>
</gene>
<dbReference type="OrthoDB" id="275897at2"/>
<dbReference type="AlphaFoldDB" id="A0A5C1AEW5"/>
<organism evidence="2 3">
    <name type="scientific">Limnoglobus roseus</name>
    <dbReference type="NCBI Taxonomy" id="2598579"/>
    <lineage>
        <taxon>Bacteria</taxon>
        <taxon>Pseudomonadati</taxon>
        <taxon>Planctomycetota</taxon>
        <taxon>Planctomycetia</taxon>
        <taxon>Gemmatales</taxon>
        <taxon>Gemmataceae</taxon>
        <taxon>Limnoglobus</taxon>
    </lineage>
</organism>
<evidence type="ECO:0000313" key="2">
    <source>
        <dbReference type="EMBL" id="QEL15664.1"/>
    </source>
</evidence>
<feature type="signal peptide" evidence="1">
    <location>
        <begin position="1"/>
        <end position="18"/>
    </location>
</feature>
<sequence length="188" mass="20782">MKTCVALVFSILALGCEAATPAVGEKTGPKHVLLIRHAEKPPEELGEAGLNAKGKVRAAALYELFEASDKRQQPFPKPDFLFAAATSKKSVRSIETAKPLGKKLGLPVNDNFDDDDFAKLTSELFRNPKYVGKTVLIVWKHHALPPFAEKLGAADAPKDWKDGVFDRVWQLDFDDGKVTFRDRPQELP</sequence>
<dbReference type="SUPFAM" id="SSF53254">
    <property type="entry name" value="Phosphoglycerate mutase-like"/>
    <property type="match status" value="1"/>
</dbReference>
<feature type="chain" id="PRO_5023068880" evidence="1">
    <location>
        <begin position="19"/>
        <end position="188"/>
    </location>
</feature>
<dbReference type="RefSeq" id="WP_149110459.1">
    <property type="nucleotide sequence ID" value="NZ_CP042425.1"/>
</dbReference>
<evidence type="ECO:0000256" key="1">
    <source>
        <dbReference type="SAM" id="SignalP"/>
    </source>
</evidence>
<reference evidence="3" key="1">
    <citation type="submission" date="2019-08" db="EMBL/GenBank/DDBJ databases">
        <title>Limnoglobus roseus gen. nov., sp. nov., a novel freshwater planctomycete with a giant genome from the family Gemmataceae.</title>
        <authorList>
            <person name="Kulichevskaya I.S."/>
            <person name="Naumoff D.G."/>
            <person name="Miroshnikov K."/>
            <person name="Ivanova A."/>
            <person name="Philippov D.A."/>
            <person name="Hakobyan A."/>
            <person name="Rijpstra I.C."/>
            <person name="Sinninghe Damste J.S."/>
            <person name="Liesack W."/>
            <person name="Dedysh S.N."/>
        </authorList>
    </citation>
    <scope>NUCLEOTIDE SEQUENCE [LARGE SCALE GENOMIC DNA]</scope>
    <source>
        <strain evidence="3">PX52</strain>
    </source>
</reference>